<dbReference type="FunFam" id="2.60.40.60:FF:000092">
    <property type="entry name" value="Protocadherin 8"/>
    <property type="match status" value="1"/>
</dbReference>
<evidence type="ECO:0000256" key="10">
    <source>
        <dbReference type="ARBA" id="ARBA00023180"/>
    </source>
</evidence>
<dbReference type="PANTHER" id="PTHR24028:SF46">
    <property type="entry name" value="PROTOCADHERIN-8"/>
    <property type="match status" value="1"/>
</dbReference>
<dbReference type="SUPFAM" id="SSF49313">
    <property type="entry name" value="Cadherin-like"/>
    <property type="match status" value="5"/>
</dbReference>
<dbReference type="Gene3D" id="2.60.40.60">
    <property type="entry name" value="Cadherins"/>
    <property type="match status" value="5"/>
</dbReference>
<evidence type="ECO:0000256" key="3">
    <source>
        <dbReference type="ARBA" id="ARBA00022692"/>
    </source>
</evidence>
<dbReference type="PRINTS" id="PR00205">
    <property type="entry name" value="CADHERIN"/>
</dbReference>
<dbReference type="EMBL" id="BFAA01125617">
    <property type="protein sequence ID" value="GCB85081.1"/>
    <property type="molecule type" value="Genomic_DNA"/>
</dbReference>
<feature type="non-terminal residue" evidence="13">
    <location>
        <position position="1"/>
    </location>
</feature>
<keyword evidence="5" id="KW-0677">Repeat</keyword>
<evidence type="ECO:0000256" key="8">
    <source>
        <dbReference type="ARBA" id="ARBA00022989"/>
    </source>
</evidence>
<dbReference type="Proteomes" id="UP000288216">
    <property type="component" value="Unassembled WGS sequence"/>
</dbReference>
<evidence type="ECO:0000256" key="11">
    <source>
        <dbReference type="PROSITE-ProRule" id="PRU00043"/>
    </source>
</evidence>
<keyword evidence="3" id="KW-0812">Transmembrane</keyword>
<keyword evidence="10" id="KW-0325">Glycoprotein</keyword>
<dbReference type="OMA" id="NSQLFYT"/>
<comment type="subcellular location">
    <subcellularLocation>
        <location evidence="1">Cell membrane</location>
        <topology evidence="1">Single-pass type I membrane protein</topology>
    </subcellularLocation>
</comment>
<comment type="caution">
    <text evidence="13">The sequence shown here is derived from an EMBL/GenBank/DDBJ whole genome shotgun (WGS) entry which is preliminary data.</text>
</comment>
<reference evidence="13 14" key="1">
    <citation type="journal article" date="2018" name="Nat. Ecol. Evol.">
        <title>Shark genomes provide insights into elasmobranch evolution and the origin of vertebrates.</title>
        <authorList>
            <person name="Hara Y"/>
            <person name="Yamaguchi K"/>
            <person name="Onimaru K"/>
            <person name="Kadota M"/>
            <person name="Koyanagi M"/>
            <person name="Keeley SD"/>
            <person name="Tatsumi K"/>
            <person name="Tanaka K"/>
            <person name="Motone F"/>
            <person name="Kageyama Y"/>
            <person name="Nozu R"/>
            <person name="Adachi N"/>
            <person name="Nishimura O"/>
            <person name="Nakagawa R"/>
            <person name="Tanegashima C"/>
            <person name="Kiyatake I"/>
            <person name="Matsumoto R"/>
            <person name="Murakumo K"/>
            <person name="Nishida K"/>
            <person name="Terakita A"/>
            <person name="Kuratani S"/>
            <person name="Sato K"/>
            <person name="Hyodo S Kuraku.S."/>
        </authorList>
    </citation>
    <scope>NUCLEOTIDE SEQUENCE [LARGE SCALE GENOMIC DNA]</scope>
</reference>
<accession>A0A401QI51</accession>
<feature type="non-terminal residue" evidence="13">
    <location>
        <position position="557"/>
    </location>
</feature>
<dbReference type="InterPro" id="IPR002126">
    <property type="entry name" value="Cadherin-like_dom"/>
</dbReference>
<proteinExistence type="predicted"/>
<keyword evidence="9" id="KW-0472">Membrane</keyword>
<dbReference type="InterPro" id="IPR050174">
    <property type="entry name" value="Protocadherin/Cadherin-CA"/>
</dbReference>
<sequence>CQEQEPCLLVFDVVNFSREKFLLIHVEIQVKDINDNAPEFPQPEMAVEISESSPLGTRLPLEPALDADVGANYLQLYHVSANSYFELEVQSRADGVKCAHLVLVQQLDRETEAELNLELSAQDGGRPPRTGRAKLQVRVLDANDNRPAFEQSSFLVELDEDAPLGSVLLQLEAVDPDQGLNGEVLYGFGPAVPADVRRLFRLDAQSGRLTLEGPLDHESRPSFELDVEAQDLGAKPSRSGCKVTVRVLDINDNAPEISITPAASSSSGLAAYITEAAAKGSFVALVSTSDLDSGRNGRVSCTLYGHQDLELRPAYGNCHMIVTAAALDREREAEYNLTLVAEDQGPTPHKTIRLYTIRVGDENDNAPSFSRSEYRVSLLENNQPGAYIATVLARDPDLGHNGRLTYRLLEPASGRLATIDPATGAIYAARSFDRESLREAELRVEASDGGSPPLSSLATVSLRIADRNDNAPLVTQPLPGNGSAVDVIALPGRAPAGYLATRVRARDADQGLNARLSYRIVSGEQAGLFTIRTDTGEIYLGRPLTSATGPLRLIVAV</sequence>
<evidence type="ECO:0000256" key="7">
    <source>
        <dbReference type="ARBA" id="ARBA00022889"/>
    </source>
</evidence>
<keyword evidence="4" id="KW-0732">Signal</keyword>
<organism evidence="13 14">
    <name type="scientific">Scyliorhinus torazame</name>
    <name type="common">Cloudy catshark</name>
    <name type="synonym">Catulus torazame</name>
    <dbReference type="NCBI Taxonomy" id="75743"/>
    <lineage>
        <taxon>Eukaryota</taxon>
        <taxon>Metazoa</taxon>
        <taxon>Chordata</taxon>
        <taxon>Craniata</taxon>
        <taxon>Vertebrata</taxon>
        <taxon>Chondrichthyes</taxon>
        <taxon>Elasmobranchii</taxon>
        <taxon>Galeomorphii</taxon>
        <taxon>Galeoidea</taxon>
        <taxon>Carcharhiniformes</taxon>
        <taxon>Scyliorhinidae</taxon>
        <taxon>Scyliorhinus</taxon>
    </lineage>
</organism>
<evidence type="ECO:0000259" key="12">
    <source>
        <dbReference type="PROSITE" id="PS50268"/>
    </source>
</evidence>
<evidence type="ECO:0000256" key="6">
    <source>
        <dbReference type="ARBA" id="ARBA00022837"/>
    </source>
</evidence>
<dbReference type="PROSITE" id="PS00232">
    <property type="entry name" value="CADHERIN_1"/>
    <property type="match status" value="4"/>
</dbReference>
<evidence type="ECO:0000256" key="1">
    <source>
        <dbReference type="ARBA" id="ARBA00004251"/>
    </source>
</evidence>
<dbReference type="STRING" id="75743.A0A401QI51"/>
<evidence type="ECO:0000256" key="4">
    <source>
        <dbReference type="ARBA" id="ARBA00022729"/>
    </source>
</evidence>
<feature type="domain" description="Cadherin" evidence="12">
    <location>
        <begin position="265"/>
        <end position="369"/>
    </location>
</feature>
<keyword evidence="2" id="KW-1003">Cell membrane</keyword>
<feature type="domain" description="Cadherin" evidence="12">
    <location>
        <begin position="41"/>
        <end position="149"/>
    </location>
</feature>
<dbReference type="FunFam" id="2.60.40.60:FF:000001">
    <property type="entry name" value="Protocadherin alpha 2"/>
    <property type="match status" value="1"/>
</dbReference>
<dbReference type="GO" id="GO:0007156">
    <property type="term" value="P:homophilic cell adhesion via plasma membrane adhesion molecules"/>
    <property type="evidence" value="ECO:0007669"/>
    <property type="project" value="InterPro"/>
</dbReference>
<dbReference type="GO" id="GO:0005886">
    <property type="term" value="C:plasma membrane"/>
    <property type="evidence" value="ECO:0007669"/>
    <property type="project" value="UniProtKB-SubCell"/>
</dbReference>
<dbReference type="OrthoDB" id="6252479at2759"/>
<evidence type="ECO:0000313" key="14">
    <source>
        <dbReference type="Proteomes" id="UP000288216"/>
    </source>
</evidence>
<dbReference type="FunFam" id="2.60.40.60:FF:000002">
    <property type="entry name" value="Protocadherin alpha 2"/>
    <property type="match status" value="1"/>
</dbReference>
<dbReference type="InterPro" id="IPR020894">
    <property type="entry name" value="Cadherin_CS"/>
</dbReference>
<dbReference type="InterPro" id="IPR015919">
    <property type="entry name" value="Cadherin-like_sf"/>
</dbReference>
<feature type="domain" description="Cadherin" evidence="12">
    <location>
        <begin position="482"/>
        <end position="544"/>
    </location>
</feature>
<dbReference type="CDD" id="cd11304">
    <property type="entry name" value="Cadherin_repeat"/>
    <property type="match status" value="5"/>
</dbReference>
<dbReference type="PROSITE" id="PS50268">
    <property type="entry name" value="CADHERIN_2"/>
    <property type="match status" value="5"/>
</dbReference>
<evidence type="ECO:0000256" key="9">
    <source>
        <dbReference type="ARBA" id="ARBA00023136"/>
    </source>
</evidence>
<feature type="domain" description="Cadherin" evidence="12">
    <location>
        <begin position="150"/>
        <end position="257"/>
    </location>
</feature>
<evidence type="ECO:0000256" key="5">
    <source>
        <dbReference type="ARBA" id="ARBA00022737"/>
    </source>
</evidence>
<keyword evidence="14" id="KW-1185">Reference proteome</keyword>
<keyword evidence="8" id="KW-1133">Transmembrane helix</keyword>
<dbReference type="AlphaFoldDB" id="A0A401QI51"/>
<dbReference type="PANTHER" id="PTHR24028">
    <property type="entry name" value="CADHERIN-87A"/>
    <property type="match status" value="1"/>
</dbReference>
<protein>
    <recommendedName>
        <fullName evidence="12">Cadherin domain-containing protein</fullName>
    </recommendedName>
</protein>
<evidence type="ECO:0000313" key="13">
    <source>
        <dbReference type="EMBL" id="GCB85081.1"/>
    </source>
</evidence>
<feature type="domain" description="Cadherin" evidence="12">
    <location>
        <begin position="370"/>
        <end position="474"/>
    </location>
</feature>
<name>A0A401QI51_SCYTO</name>
<dbReference type="SMART" id="SM00112">
    <property type="entry name" value="CA"/>
    <property type="match status" value="4"/>
</dbReference>
<dbReference type="FunFam" id="2.60.40.60:FF:000007">
    <property type="entry name" value="Protocadherin alpha 2"/>
    <property type="match status" value="1"/>
</dbReference>
<keyword evidence="7" id="KW-0130">Cell adhesion</keyword>
<dbReference type="GO" id="GO:0005509">
    <property type="term" value="F:calcium ion binding"/>
    <property type="evidence" value="ECO:0007669"/>
    <property type="project" value="UniProtKB-UniRule"/>
</dbReference>
<evidence type="ECO:0000256" key="2">
    <source>
        <dbReference type="ARBA" id="ARBA00022475"/>
    </source>
</evidence>
<dbReference type="Pfam" id="PF00028">
    <property type="entry name" value="Cadherin"/>
    <property type="match status" value="5"/>
</dbReference>
<gene>
    <name evidence="13" type="ORF">scyTo_0025779</name>
</gene>
<keyword evidence="6 11" id="KW-0106">Calcium</keyword>